<feature type="non-terminal residue" evidence="2">
    <location>
        <position position="156"/>
    </location>
</feature>
<dbReference type="EMBL" id="QJKJ01007127">
    <property type="protein sequence ID" value="RDX84176.1"/>
    <property type="molecule type" value="Genomic_DNA"/>
</dbReference>
<feature type="transmembrane region" description="Helical" evidence="1">
    <location>
        <begin position="34"/>
        <end position="54"/>
    </location>
</feature>
<name>A0A371G0T1_MUCPR</name>
<organism evidence="2 3">
    <name type="scientific">Mucuna pruriens</name>
    <name type="common">Velvet bean</name>
    <name type="synonym">Dolichos pruriens</name>
    <dbReference type="NCBI Taxonomy" id="157652"/>
    <lineage>
        <taxon>Eukaryota</taxon>
        <taxon>Viridiplantae</taxon>
        <taxon>Streptophyta</taxon>
        <taxon>Embryophyta</taxon>
        <taxon>Tracheophyta</taxon>
        <taxon>Spermatophyta</taxon>
        <taxon>Magnoliopsida</taxon>
        <taxon>eudicotyledons</taxon>
        <taxon>Gunneridae</taxon>
        <taxon>Pentapetalae</taxon>
        <taxon>rosids</taxon>
        <taxon>fabids</taxon>
        <taxon>Fabales</taxon>
        <taxon>Fabaceae</taxon>
        <taxon>Papilionoideae</taxon>
        <taxon>50 kb inversion clade</taxon>
        <taxon>NPAAA clade</taxon>
        <taxon>indigoferoid/millettioid clade</taxon>
        <taxon>Phaseoleae</taxon>
        <taxon>Mucuna</taxon>
    </lineage>
</organism>
<evidence type="ECO:0000313" key="3">
    <source>
        <dbReference type="Proteomes" id="UP000257109"/>
    </source>
</evidence>
<keyword evidence="3" id="KW-1185">Reference proteome</keyword>
<protein>
    <submittedName>
        <fullName evidence="2">Uncharacterized protein</fullName>
    </submittedName>
</protein>
<proteinExistence type="predicted"/>
<feature type="transmembrane region" description="Helical" evidence="1">
    <location>
        <begin position="100"/>
        <end position="120"/>
    </location>
</feature>
<evidence type="ECO:0000256" key="1">
    <source>
        <dbReference type="SAM" id="Phobius"/>
    </source>
</evidence>
<keyword evidence="1" id="KW-0812">Transmembrane</keyword>
<sequence>MASISSSSTIMFTNVRGSLLKQRSKLQTTIPEPLHVALIAIIAVTMTMLKWNAAPKLENSRSRKQTIVARSITEAEYCHLALLLLIPCGYKHYLMSSLSLILLPLFIVTISMLSTLLIILAKQLTVQHLLVWTNGQIFSHQASLTYWVFALKDQAQ</sequence>
<evidence type="ECO:0000313" key="2">
    <source>
        <dbReference type="EMBL" id="RDX84176.1"/>
    </source>
</evidence>
<dbReference type="AlphaFoldDB" id="A0A371G0T1"/>
<reference evidence="2" key="1">
    <citation type="submission" date="2018-05" db="EMBL/GenBank/DDBJ databases">
        <title>Draft genome of Mucuna pruriens seed.</title>
        <authorList>
            <person name="Nnadi N.E."/>
            <person name="Vos R."/>
            <person name="Hasami M.H."/>
            <person name="Devisetty U.K."/>
            <person name="Aguiy J.C."/>
        </authorList>
    </citation>
    <scope>NUCLEOTIDE SEQUENCE [LARGE SCALE GENOMIC DNA]</scope>
    <source>
        <strain evidence="2">JCA_2017</strain>
    </source>
</reference>
<comment type="caution">
    <text evidence="2">The sequence shown here is derived from an EMBL/GenBank/DDBJ whole genome shotgun (WGS) entry which is preliminary data.</text>
</comment>
<keyword evidence="1" id="KW-1133">Transmembrane helix</keyword>
<dbReference type="Proteomes" id="UP000257109">
    <property type="component" value="Unassembled WGS sequence"/>
</dbReference>
<accession>A0A371G0T1</accession>
<feature type="non-terminal residue" evidence="2">
    <location>
        <position position="1"/>
    </location>
</feature>
<gene>
    <name evidence="2" type="ORF">CR513_34819</name>
</gene>
<keyword evidence="1" id="KW-0472">Membrane</keyword>